<dbReference type="HOGENOM" id="CLU_062194_0_0_11"/>
<sequence length="417" mass="45488">MLVERRPCLRRGERCLRHFAFLGPETVDALFLRPPEDITVNDDRHLLATALGATLYAPGTRPRLASDVCRQTAAGVTSMVLCLEDSIADTEVAAAEANVVAALRALAAEPPWAAGAMPLLFVRVRAVGQIPDLVDRLGPAGVGCLAGFVLPKFAEEGGEAAMEAVLRASETVGRPLWTMPVLESPQIINRETRVEALSAVRRLVDKHADQVLAIRLGATDLCGLFGLRRDRDLTIYDIAVVRDCIADIVNICARGGDHVVTGPVWEYFAQPERLFVSSLRVTPFAQADRVDGGEEAIRMRSELVSADLDRLIREVVLDKANGLIGKTVIHPSHVPAVHALHVVTQEEYTDAETVLDGDAGGVRPSSYANKMNELRPHRAWAEVVIRRARAFGVLREGDTFVEVLAATHGRFDQWNAR</sequence>
<evidence type="ECO:0000256" key="2">
    <source>
        <dbReference type="ARBA" id="ARBA00022723"/>
    </source>
</evidence>
<reference evidence="4 5" key="1">
    <citation type="journal article" date="2007" name="Genome Res.">
        <title>Genome characteristics of facultatively symbiotic Frankia sp. strains reflect host range and host plant biogeography.</title>
        <authorList>
            <person name="Normand P."/>
            <person name="Lapierre P."/>
            <person name="Tisa L.S."/>
            <person name="Gogarten J.P."/>
            <person name="Alloisio N."/>
            <person name="Bagnarol E."/>
            <person name="Bassi C.A."/>
            <person name="Berry A.M."/>
            <person name="Bickhart D.M."/>
            <person name="Choisne N."/>
            <person name="Couloux A."/>
            <person name="Cournoyer B."/>
            <person name="Cruveiller S."/>
            <person name="Daubin V."/>
            <person name="Demange N."/>
            <person name="Francino M.P."/>
            <person name="Goltsman E."/>
            <person name="Huang Y."/>
            <person name="Kopp O.R."/>
            <person name="Labarre L."/>
            <person name="Lapidus A."/>
            <person name="Lavire C."/>
            <person name="Marechal J."/>
            <person name="Martinez M."/>
            <person name="Mastronunzio J.E."/>
            <person name="Mullin B.C."/>
            <person name="Niemann J."/>
            <person name="Pujic P."/>
            <person name="Rawnsley T."/>
            <person name="Rouy Z."/>
            <person name="Schenowitz C."/>
            <person name="Sellstedt A."/>
            <person name="Tavares F."/>
            <person name="Tomkins J.P."/>
            <person name="Vallenet D."/>
            <person name="Valverde C."/>
            <person name="Wall L.G."/>
            <person name="Wang Y."/>
            <person name="Medigue C."/>
            <person name="Benson D.R."/>
        </authorList>
    </citation>
    <scope>NUCLEOTIDE SEQUENCE [LARGE SCALE GENOMIC DNA]</scope>
    <source>
        <strain evidence="5">DSM 45818 / CECT 9043 / CcI3</strain>
    </source>
</reference>
<dbReference type="eggNOG" id="COG2301">
    <property type="taxonomic scope" value="Bacteria"/>
</dbReference>
<gene>
    <name evidence="4" type="ordered locus">Francci3_3670</name>
</gene>
<dbReference type="STRING" id="106370.Francci3_3670"/>
<dbReference type="Proteomes" id="UP000001937">
    <property type="component" value="Chromosome"/>
</dbReference>
<dbReference type="Gene3D" id="3.20.20.60">
    <property type="entry name" value="Phosphoenolpyruvate-binding domains"/>
    <property type="match status" value="2"/>
</dbReference>
<dbReference type="InterPro" id="IPR040442">
    <property type="entry name" value="Pyrv_kinase-like_dom_sf"/>
</dbReference>
<dbReference type="GO" id="GO:0006107">
    <property type="term" value="P:oxaloacetate metabolic process"/>
    <property type="evidence" value="ECO:0007669"/>
    <property type="project" value="TreeGrafter"/>
</dbReference>
<proteinExistence type="predicted"/>
<evidence type="ECO:0000313" key="4">
    <source>
        <dbReference type="EMBL" id="ABD13022.1"/>
    </source>
</evidence>
<dbReference type="GO" id="GO:0016829">
    <property type="term" value="F:lyase activity"/>
    <property type="evidence" value="ECO:0007669"/>
    <property type="project" value="UniProtKB-KW"/>
</dbReference>
<organism evidence="4 5">
    <name type="scientific">Frankia casuarinae (strain DSM 45818 / CECT 9043 / HFP020203 / CcI3)</name>
    <dbReference type="NCBI Taxonomy" id="106370"/>
    <lineage>
        <taxon>Bacteria</taxon>
        <taxon>Bacillati</taxon>
        <taxon>Actinomycetota</taxon>
        <taxon>Actinomycetes</taxon>
        <taxon>Frankiales</taxon>
        <taxon>Frankiaceae</taxon>
        <taxon>Frankia</taxon>
    </lineage>
</organism>
<dbReference type="Pfam" id="PF15617">
    <property type="entry name" value="C-C_Bond_Lyase"/>
    <property type="match status" value="1"/>
</dbReference>
<dbReference type="InterPro" id="IPR015813">
    <property type="entry name" value="Pyrv/PenolPyrv_kinase-like_dom"/>
</dbReference>
<keyword evidence="2" id="KW-0479">Metal-binding</keyword>
<dbReference type="PhylomeDB" id="Q2J6S0"/>
<keyword evidence="4" id="KW-0456">Lyase</keyword>
<evidence type="ECO:0000256" key="3">
    <source>
        <dbReference type="ARBA" id="ARBA00022842"/>
    </source>
</evidence>
<protein>
    <submittedName>
        <fullName evidence="4">Citrate lyase beta subunit-like</fullName>
    </submittedName>
</protein>
<evidence type="ECO:0000256" key="1">
    <source>
        <dbReference type="ARBA" id="ARBA00001946"/>
    </source>
</evidence>
<dbReference type="SUPFAM" id="SSF51621">
    <property type="entry name" value="Phosphoenolpyruvate/pyruvate domain"/>
    <property type="match status" value="1"/>
</dbReference>
<dbReference type="PANTHER" id="PTHR32308">
    <property type="entry name" value="LYASE BETA SUBUNIT, PUTATIVE (AFU_ORTHOLOGUE AFUA_4G13030)-RELATED"/>
    <property type="match status" value="1"/>
</dbReference>
<name>Q2J6S0_FRACC</name>
<dbReference type="GO" id="GO:0000287">
    <property type="term" value="F:magnesium ion binding"/>
    <property type="evidence" value="ECO:0007669"/>
    <property type="project" value="TreeGrafter"/>
</dbReference>
<dbReference type="EMBL" id="CP000249">
    <property type="protein sequence ID" value="ABD13022.1"/>
    <property type="molecule type" value="Genomic_DNA"/>
</dbReference>
<keyword evidence="3" id="KW-0460">Magnesium</keyword>
<dbReference type="PANTHER" id="PTHR32308:SF10">
    <property type="entry name" value="CITRATE LYASE SUBUNIT BETA"/>
    <property type="match status" value="1"/>
</dbReference>
<dbReference type="InterPro" id="IPR039480">
    <property type="entry name" value="C-C_Bond_Lyase-like"/>
</dbReference>
<evidence type="ECO:0000313" key="5">
    <source>
        <dbReference type="Proteomes" id="UP000001937"/>
    </source>
</evidence>
<accession>Q2J6S0</accession>
<keyword evidence="5" id="KW-1185">Reference proteome</keyword>
<dbReference type="KEGG" id="fra:Francci3_3670"/>
<comment type="cofactor">
    <cofactor evidence="1">
        <name>Mg(2+)</name>
        <dbReference type="ChEBI" id="CHEBI:18420"/>
    </cofactor>
</comment>
<dbReference type="AlphaFoldDB" id="Q2J6S0"/>